<evidence type="ECO:0000313" key="2">
    <source>
        <dbReference type="EMBL" id="KAA8579028.1"/>
    </source>
</evidence>
<keyword evidence="1" id="KW-1133">Transmembrane helix</keyword>
<accession>A0A5J5CC43</accession>
<protein>
    <submittedName>
        <fullName evidence="2">Uncharacterized protein</fullName>
    </submittedName>
</protein>
<feature type="transmembrane region" description="Helical" evidence="1">
    <location>
        <begin position="50"/>
        <end position="73"/>
    </location>
</feature>
<dbReference type="Proteomes" id="UP000327493">
    <property type="component" value="Unassembled WGS sequence"/>
</dbReference>
<keyword evidence="1" id="KW-0472">Membrane</keyword>
<dbReference type="EMBL" id="VOFY01000051">
    <property type="protein sequence ID" value="KAA8579028.1"/>
    <property type="molecule type" value="Genomic_DNA"/>
</dbReference>
<evidence type="ECO:0000313" key="3">
    <source>
        <dbReference type="Proteomes" id="UP000327493"/>
    </source>
</evidence>
<keyword evidence="3" id="KW-1185">Reference proteome</keyword>
<evidence type="ECO:0000256" key="1">
    <source>
        <dbReference type="SAM" id="Phobius"/>
    </source>
</evidence>
<organism evidence="2 3">
    <name type="scientific">Etheostoma spectabile</name>
    <name type="common">orangethroat darter</name>
    <dbReference type="NCBI Taxonomy" id="54343"/>
    <lineage>
        <taxon>Eukaryota</taxon>
        <taxon>Metazoa</taxon>
        <taxon>Chordata</taxon>
        <taxon>Craniata</taxon>
        <taxon>Vertebrata</taxon>
        <taxon>Euteleostomi</taxon>
        <taxon>Actinopterygii</taxon>
        <taxon>Neopterygii</taxon>
        <taxon>Teleostei</taxon>
        <taxon>Neoteleostei</taxon>
        <taxon>Acanthomorphata</taxon>
        <taxon>Eupercaria</taxon>
        <taxon>Perciformes</taxon>
        <taxon>Percoidei</taxon>
        <taxon>Percidae</taxon>
        <taxon>Etheostomatinae</taxon>
        <taxon>Etheostoma</taxon>
    </lineage>
</organism>
<comment type="caution">
    <text evidence="2">The sequence shown here is derived from an EMBL/GenBank/DDBJ whole genome shotgun (WGS) entry which is preliminary data.</text>
</comment>
<name>A0A5J5CC43_9PERO</name>
<reference evidence="2 3" key="1">
    <citation type="submission" date="2019-08" db="EMBL/GenBank/DDBJ databases">
        <title>A chromosome-level genome assembly, high-density linkage maps, and genome scans reveal the genomic architecture of hybrid incompatibilities underlying speciation via character displacement in darters (Percidae: Etheostominae).</title>
        <authorList>
            <person name="Moran R.L."/>
            <person name="Catchen J.M."/>
            <person name="Fuller R.C."/>
        </authorList>
    </citation>
    <scope>NUCLEOTIDE SEQUENCE [LARGE SCALE GENOMIC DNA]</scope>
    <source>
        <strain evidence="2">EspeVRDwgs_2016</strain>
        <tissue evidence="2">Muscle</tissue>
    </source>
</reference>
<keyword evidence="1" id="KW-0812">Transmembrane</keyword>
<gene>
    <name evidence="2" type="ORF">FQN60_010628</name>
</gene>
<sequence length="165" mass="17730">MIFTHVAHVNATVVSVPAPRTTTTTFTAGATALLLLTPSPSSITVEESKVPLYVLLGGWLVVCSAVVIAISIISSSRSTVWSSSAGLRPLCTPTVQVRYAFIPTGPALPTSRFDISRYSDDSDWKNFKLRPLGQVPPLSCGPQTDPFPPYWTVCSYKICNSNQAV</sequence>
<dbReference type="AlphaFoldDB" id="A0A5J5CC43"/>
<proteinExistence type="predicted"/>